<dbReference type="EMBL" id="CAJHJF010004626">
    <property type="protein sequence ID" value="CAD6944536.1"/>
    <property type="molecule type" value="Genomic_DNA"/>
</dbReference>
<dbReference type="Proteomes" id="UP000836404">
    <property type="component" value="Unassembled WGS sequence"/>
</dbReference>
<evidence type="ECO:0000313" key="1">
    <source>
        <dbReference type="EMBL" id="CAD6944536.1"/>
    </source>
</evidence>
<comment type="caution">
    <text evidence="1">The sequence shown here is derived from an EMBL/GenBank/DDBJ whole genome shotgun (WGS) entry which is preliminary data.</text>
</comment>
<name>A0A9N8LVG1_9BASI</name>
<dbReference type="AlphaFoldDB" id="A0A9N8LVG1"/>
<keyword evidence="2" id="KW-1185">Reference proteome</keyword>
<evidence type="ECO:0000313" key="2">
    <source>
        <dbReference type="Proteomes" id="UP000836404"/>
    </source>
</evidence>
<sequence length="62" mass="6650">ERHRPESLLARNGVSALVGSGLGVQIGPPLPRRPPPPPPEFPFPFLAEWNVIALAACLRASE</sequence>
<feature type="non-terminal residue" evidence="1">
    <location>
        <position position="1"/>
    </location>
</feature>
<accession>A0A9N8LVG1</accession>
<protein>
    <submittedName>
        <fullName evidence="1">Uncharacterized protein</fullName>
    </submittedName>
</protein>
<proteinExistence type="predicted"/>
<organism evidence="1 2">
    <name type="scientific">Tilletia laevis</name>
    <dbReference type="NCBI Taxonomy" id="157183"/>
    <lineage>
        <taxon>Eukaryota</taxon>
        <taxon>Fungi</taxon>
        <taxon>Dikarya</taxon>
        <taxon>Basidiomycota</taxon>
        <taxon>Ustilaginomycotina</taxon>
        <taxon>Exobasidiomycetes</taxon>
        <taxon>Tilletiales</taxon>
        <taxon>Tilletiaceae</taxon>
        <taxon>Tilletia</taxon>
    </lineage>
</organism>
<gene>
    <name evidence="1" type="ORF">JKILLFL_G1860</name>
</gene>
<reference evidence="1 2" key="1">
    <citation type="submission" date="2020-10" db="EMBL/GenBank/DDBJ databases">
        <authorList>
            <person name="Sedaghatjoo S."/>
        </authorList>
    </citation>
    <scope>NUCLEOTIDE SEQUENCE [LARGE SCALE GENOMIC DNA]</scope>
    <source>
        <strain evidence="1 2">LLFL</strain>
    </source>
</reference>